<keyword evidence="6" id="KW-0560">Oxidoreductase</keyword>
<comment type="caution">
    <text evidence="10">The sequence shown here is derived from an EMBL/GenBank/DDBJ whole genome shotgun (WGS) entry which is preliminary data.</text>
</comment>
<dbReference type="GO" id="GO:0046872">
    <property type="term" value="F:metal ion binding"/>
    <property type="evidence" value="ECO:0007669"/>
    <property type="project" value="UniProtKB-KW"/>
</dbReference>
<evidence type="ECO:0000256" key="7">
    <source>
        <dbReference type="ARBA" id="ARBA00023004"/>
    </source>
</evidence>
<feature type="domain" description="4Fe-4S ferredoxin-type" evidence="9">
    <location>
        <begin position="266"/>
        <end position="295"/>
    </location>
</feature>
<dbReference type="AlphaFoldDB" id="A0A931AX83"/>
<evidence type="ECO:0000256" key="8">
    <source>
        <dbReference type="ARBA" id="ARBA00023014"/>
    </source>
</evidence>
<keyword evidence="2" id="KW-0004">4Fe-4S</keyword>
<accession>A0A931AX83</accession>
<dbReference type="PANTHER" id="PTHR43687:SF6">
    <property type="entry name" value="L-ASPARTATE SEMIALDEHYDE SULFURTRANSFERASE IRON-SULFUR SUBUNIT"/>
    <property type="match status" value="1"/>
</dbReference>
<dbReference type="GO" id="GO:0051539">
    <property type="term" value="F:4 iron, 4 sulfur cluster binding"/>
    <property type="evidence" value="ECO:0007669"/>
    <property type="project" value="UniProtKB-KW"/>
</dbReference>
<dbReference type="PANTHER" id="PTHR43687">
    <property type="entry name" value="ADENYLYLSULFATE REDUCTASE, BETA SUBUNIT"/>
    <property type="match status" value="1"/>
</dbReference>
<evidence type="ECO:0000256" key="4">
    <source>
        <dbReference type="ARBA" id="ARBA00022737"/>
    </source>
</evidence>
<evidence type="ECO:0000256" key="3">
    <source>
        <dbReference type="ARBA" id="ARBA00022723"/>
    </source>
</evidence>
<evidence type="ECO:0000256" key="2">
    <source>
        <dbReference type="ARBA" id="ARBA00022485"/>
    </source>
</evidence>
<evidence type="ECO:0000256" key="1">
    <source>
        <dbReference type="ARBA" id="ARBA00022448"/>
    </source>
</evidence>
<organism evidence="10 11">
    <name type="scientific">Halonatronomonas betaini</name>
    <dbReference type="NCBI Taxonomy" id="2778430"/>
    <lineage>
        <taxon>Bacteria</taxon>
        <taxon>Bacillati</taxon>
        <taxon>Bacillota</taxon>
        <taxon>Clostridia</taxon>
        <taxon>Halanaerobiales</taxon>
        <taxon>Halarsenatibacteraceae</taxon>
        <taxon>Halonatronomonas</taxon>
    </lineage>
</organism>
<dbReference type="Proteomes" id="UP000621436">
    <property type="component" value="Unassembled WGS sequence"/>
</dbReference>
<keyword evidence="4" id="KW-0677">Repeat</keyword>
<dbReference type="SUPFAM" id="SSF54862">
    <property type="entry name" value="4Fe-4S ferredoxins"/>
    <property type="match status" value="1"/>
</dbReference>
<name>A0A931AX83_9FIRM</name>
<evidence type="ECO:0000313" key="11">
    <source>
        <dbReference type="Proteomes" id="UP000621436"/>
    </source>
</evidence>
<proteinExistence type="predicted"/>
<keyword evidence="11" id="KW-1185">Reference proteome</keyword>
<dbReference type="Pfam" id="PF02662">
    <property type="entry name" value="FlpD"/>
    <property type="match status" value="1"/>
</dbReference>
<keyword evidence="1" id="KW-0813">Transport</keyword>
<dbReference type="Pfam" id="PF14697">
    <property type="entry name" value="Fer4_21"/>
    <property type="match status" value="1"/>
</dbReference>
<dbReference type="InterPro" id="IPR017900">
    <property type="entry name" value="4Fe4S_Fe_S_CS"/>
</dbReference>
<evidence type="ECO:0000313" key="10">
    <source>
        <dbReference type="EMBL" id="MBF8438170.1"/>
    </source>
</evidence>
<dbReference type="InterPro" id="IPR050572">
    <property type="entry name" value="Fe-S_Ferredoxin"/>
</dbReference>
<keyword evidence="8" id="KW-0411">Iron-sulfur</keyword>
<evidence type="ECO:0000256" key="6">
    <source>
        <dbReference type="ARBA" id="ARBA00023002"/>
    </source>
</evidence>
<dbReference type="PROSITE" id="PS00198">
    <property type="entry name" value="4FE4S_FER_1"/>
    <property type="match status" value="2"/>
</dbReference>
<dbReference type="PROSITE" id="PS51379">
    <property type="entry name" value="4FE4S_FER_2"/>
    <property type="match status" value="2"/>
</dbReference>
<dbReference type="InterPro" id="IPR003813">
    <property type="entry name" value="MvhD/FlpD"/>
</dbReference>
<feature type="domain" description="4Fe-4S ferredoxin-type" evidence="9">
    <location>
        <begin position="297"/>
        <end position="326"/>
    </location>
</feature>
<dbReference type="InterPro" id="IPR017896">
    <property type="entry name" value="4Fe4S_Fe-S-bd"/>
</dbReference>
<reference evidence="10" key="1">
    <citation type="submission" date="2020-11" db="EMBL/GenBank/DDBJ databases">
        <title>Halonatronomonas betainensis gen. nov., sp. nov. a novel haloalkaliphilic representative of the family Halanaerobiacae capable of betaine degradation.</title>
        <authorList>
            <person name="Boltyanskaya Y."/>
            <person name="Kevbrin V."/>
            <person name="Detkova E."/>
            <person name="Grouzdev D.S."/>
            <person name="Koziaeva V."/>
            <person name="Zhilina T."/>
        </authorList>
    </citation>
    <scope>NUCLEOTIDE SEQUENCE</scope>
    <source>
        <strain evidence="10">Z-7014</strain>
    </source>
</reference>
<keyword evidence="5" id="KW-0249">Electron transport</keyword>
<evidence type="ECO:0000256" key="5">
    <source>
        <dbReference type="ARBA" id="ARBA00022982"/>
    </source>
</evidence>
<sequence>MAGSPKYELAWIGDKVETDFKDIQISAKDLVACQGEVGDFILTCNDRNNPAKIEAANIIINLPYQEEPVIEGADSLLNDNYYLKDDEPAIIVQDYPDLSPAFISKVALKRSLEIKNNYPDQEVYYLYQAMRFLEDNDRLYEEARKAGIVFLKFDIGQLTVSEDLKLSYEREDIELELAGTILAAPELKPADQTERLARIFNLVDGYQDYLQLDNIYLQPTQSGRRGVYLLRGSRGPTALTYYKEELDFTLGEIAKNLTGVNEIDDYERTIDDQKCIVCYTCYRVCPHGAIQRDDELNSMKIMELACQGCNLCISRCPTSAIEIDHDYFTEADSEDKTNLIICENSAEIAAEKYNSMTGEEPLSGFKEIVVPCVSTVERKNIIQLLASNSADIMVLGCVAEACKHLTGHDRCQQVIDRIKEDLEKLDLNKDRVHYQRLSPRMATDLGGFLADWKEAVIQ</sequence>
<protein>
    <submittedName>
        <fullName evidence="10">Hydrogenase iron-sulfur subunit</fullName>
    </submittedName>
</protein>
<evidence type="ECO:0000259" key="9">
    <source>
        <dbReference type="PROSITE" id="PS51379"/>
    </source>
</evidence>
<keyword evidence="7" id="KW-0408">Iron</keyword>
<gene>
    <name evidence="10" type="ORF">I0Q91_13840</name>
</gene>
<keyword evidence="3" id="KW-0479">Metal-binding</keyword>
<dbReference type="EMBL" id="JADPIE010000010">
    <property type="protein sequence ID" value="MBF8438170.1"/>
    <property type="molecule type" value="Genomic_DNA"/>
</dbReference>
<dbReference type="GO" id="GO:0016491">
    <property type="term" value="F:oxidoreductase activity"/>
    <property type="evidence" value="ECO:0007669"/>
    <property type="project" value="UniProtKB-KW"/>
</dbReference>
<dbReference type="RefSeq" id="WP_270455271.1">
    <property type="nucleotide sequence ID" value="NZ_JADPIE010000010.1"/>
</dbReference>
<dbReference type="Gene3D" id="3.30.70.20">
    <property type="match status" value="1"/>
</dbReference>